<reference evidence="2 3" key="1">
    <citation type="journal article" date="2014" name="Genome Announc.">
        <title>Genome Sequence of Afipia felis Strain 76713, Isolated in Hospital Water Using an Amoeba Co-Culture Procedure.</title>
        <authorList>
            <person name="Benamar S."/>
            <person name="La Scola B."/>
            <person name="Croce O."/>
        </authorList>
    </citation>
    <scope>NUCLEOTIDE SEQUENCE [LARGE SCALE GENOMIC DNA]</scope>
    <source>
        <strain evidence="2 3">76713</strain>
    </source>
</reference>
<protein>
    <recommendedName>
        <fullName evidence="4">DUF992 domain-containing protein</fullName>
    </recommendedName>
</protein>
<sequence>MRRAFAILSFASFTAAALFALSAPADAQQGRVQAGVIECRGGPHVGLVVGSMNNLGCVFRANGRPDDLYIATVTKVGLDLGITDQTAVSWVVFAPTVQLGPGDLSGNYAGVDASAAVGVGLGANALVGGSANSFALQPLSVQGQTGLSVAAGVQSLQLRPGR</sequence>
<organism evidence="2 3">
    <name type="scientific">Afipia felis</name>
    <name type="common">Cat scratch disease bacillus</name>
    <dbReference type="NCBI Taxonomy" id="1035"/>
    <lineage>
        <taxon>Bacteria</taxon>
        <taxon>Pseudomonadati</taxon>
        <taxon>Pseudomonadota</taxon>
        <taxon>Alphaproteobacteria</taxon>
        <taxon>Hyphomicrobiales</taxon>
        <taxon>Nitrobacteraceae</taxon>
        <taxon>Afipia</taxon>
    </lineage>
</organism>
<proteinExistence type="predicted"/>
<accession>A0A090MPG9</accession>
<evidence type="ECO:0000256" key="1">
    <source>
        <dbReference type="SAM" id="SignalP"/>
    </source>
</evidence>
<dbReference type="Proteomes" id="UP000035762">
    <property type="component" value="Unassembled WGS sequence"/>
</dbReference>
<dbReference type="STRING" id="1035.BN961_02695"/>
<dbReference type="RefSeq" id="WP_009339964.1">
    <property type="nucleotide sequence ID" value="NZ_CCAZ020000002.1"/>
</dbReference>
<gene>
    <name evidence="2" type="ORF">BN961_02695</name>
</gene>
<dbReference type="AlphaFoldDB" id="A0A090MPG9"/>
<feature type="signal peptide" evidence="1">
    <location>
        <begin position="1"/>
        <end position="27"/>
    </location>
</feature>
<feature type="chain" id="PRO_5001860253" description="DUF992 domain-containing protein" evidence="1">
    <location>
        <begin position="28"/>
        <end position="162"/>
    </location>
</feature>
<comment type="caution">
    <text evidence="2">The sequence shown here is derived from an EMBL/GenBank/DDBJ whole genome shotgun (WGS) entry which is preliminary data.</text>
</comment>
<keyword evidence="1" id="KW-0732">Signal</keyword>
<keyword evidence="3" id="KW-1185">Reference proteome</keyword>
<evidence type="ECO:0008006" key="4">
    <source>
        <dbReference type="Google" id="ProtNLM"/>
    </source>
</evidence>
<dbReference type="EMBL" id="CCAZ020000002">
    <property type="protein sequence ID" value="CEG09270.1"/>
    <property type="molecule type" value="Genomic_DNA"/>
</dbReference>
<name>A0A090MPG9_AFIFE</name>
<evidence type="ECO:0000313" key="2">
    <source>
        <dbReference type="EMBL" id="CEG09270.1"/>
    </source>
</evidence>
<dbReference type="OrthoDB" id="7362478at2"/>
<dbReference type="InterPro" id="IPR009333">
    <property type="entry name" value="DUF992"/>
</dbReference>
<evidence type="ECO:0000313" key="3">
    <source>
        <dbReference type="Proteomes" id="UP000035762"/>
    </source>
</evidence>
<dbReference type="Pfam" id="PF06186">
    <property type="entry name" value="DUF992"/>
    <property type="match status" value="1"/>
</dbReference>